<proteinExistence type="predicted"/>
<evidence type="ECO:0000256" key="1">
    <source>
        <dbReference type="SAM" id="MobiDB-lite"/>
    </source>
</evidence>
<protein>
    <submittedName>
        <fullName evidence="2">Uncharacterized protein</fullName>
    </submittedName>
</protein>
<reference evidence="2" key="1">
    <citation type="journal article" date="2015" name="Nature">
        <title>Complex archaea that bridge the gap between prokaryotes and eukaryotes.</title>
        <authorList>
            <person name="Spang A."/>
            <person name="Saw J.H."/>
            <person name="Jorgensen S.L."/>
            <person name="Zaremba-Niedzwiedzka K."/>
            <person name="Martijn J."/>
            <person name="Lind A.E."/>
            <person name="van Eijk R."/>
            <person name="Schleper C."/>
            <person name="Guy L."/>
            <person name="Ettema T.J."/>
        </authorList>
    </citation>
    <scope>NUCLEOTIDE SEQUENCE</scope>
</reference>
<accession>A0A0F9WNI9</accession>
<name>A0A0F9WNI9_9ZZZZ</name>
<evidence type="ECO:0000313" key="2">
    <source>
        <dbReference type="EMBL" id="KKN80228.1"/>
    </source>
</evidence>
<feature type="region of interest" description="Disordered" evidence="1">
    <location>
        <begin position="86"/>
        <end position="108"/>
    </location>
</feature>
<sequence length="121" mass="13820">MPKRLSDEERAHRIVARVELRHLKRKGKCANATCKREIEKGGHSLRYMTVVHGRAQEVGICIDCIKRLWPHVEELVGKISMSLASHGFDTEPETPDEDILPDNAEDRARMDDKLYEDLGIS</sequence>
<comment type="caution">
    <text evidence="2">The sequence shown here is derived from an EMBL/GenBank/DDBJ whole genome shotgun (WGS) entry which is preliminary data.</text>
</comment>
<dbReference type="AlphaFoldDB" id="A0A0F9WNI9"/>
<dbReference type="EMBL" id="LAZR01000234">
    <property type="protein sequence ID" value="KKN80228.1"/>
    <property type="molecule type" value="Genomic_DNA"/>
</dbReference>
<gene>
    <name evidence="2" type="ORF">LCGC14_0331970</name>
</gene>
<feature type="compositionally biased region" description="Acidic residues" evidence="1">
    <location>
        <begin position="90"/>
        <end position="100"/>
    </location>
</feature>
<organism evidence="2">
    <name type="scientific">marine sediment metagenome</name>
    <dbReference type="NCBI Taxonomy" id="412755"/>
    <lineage>
        <taxon>unclassified sequences</taxon>
        <taxon>metagenomes</taxon>
        <taxon>ecological metagenomes</taxon>
    </lineage>
</organism>